<proteinExistence type="predicted"/>
<dbReference type="OrthoDB" id="230391at2"/>
<evidence type="ECO:0000256" key="1">
    <source>
        <dbReference type="SAM" id="MobiDB-lite"/>
    </source>
</evidence>
<dbReference type="Proteomes" id="UP000317243">
    <property type="component" value="Unassembled WGS sequence"/>
</dbReference>
<comment type="caution">
    <text evidence="2">The sequence shown here is derived from an EMBL/GenBank/DDBJ whole genome shotgun (WGS) entry which is preliminary data.</text>
</comment>
<keyword evidence="3" id="KW-1185">Reference proteome</keyword>
<accession>A0A5C5X760</accession>
<name>A0A5C5X760_9PLAN</name>
<organism evidence="2 3">
    <name type="scientific">Thalassoglobus neptunius</name>
    <dbReference type="NCBI Taxonomy" id="1938619"/>
    <lineage>
        <taxon>Bacteria</taxon>
        <taxon>Pseudomonadati</taxon>
        <taxon>Planctomycetota</taxon>
        <taxon>Planctomycetia</taxon>
        <taxon>Planctomycetales</taxon>
        <taxon>Planctomycetaceae</taxon>
        <taxon>Thalassoglobus</taxon>
    </lineage>
</organism>
<dbReference type="EMBL" id="SIHI01000001">
    <property type="protein sequence ID" value="TWT58598.1"/>
    <property type="molecule type" value="Genomic_DNA"/>
</dbReference>
<feature type="compositionally biased region" description="Basic and acidic residues" evidence="1">
    <location>
        <begin position="1712"/>
        <end position="1722"/>
    </location>
</feature>
<feature type="region of interest" description="Disordered" evidence="1">
    <location>
        <begin position="1652"/>
        <end position="1727"/>
    </location>
</feature>
<gene>
    <name evidence="2" type="ORF">KOR42_19800</name>
</gene>
<sequence>MSRSSLSDRVRSVLGDFWGRSRPSSACEDEFAPLFIDRLEDRRVLSVTASLSGGVLSIIGDDGVNDAVEVTLTNAGEDGGGSEEGLQIFDQNGNVIPISTDSGLTFDPLPTSSLYDPVTMSPGRIHVDLGVGEDQLELQIPTGASFEMSSSEALAVEVSGGDDLVTLVDNGIAPPARNVDVTIDASEVEFADVSFQAGTVNLTIEADLILRHDQSIATDGIVSVTGDVLSVGGKHFDLSIDTGQNDVVIDGNLGSPIGPLGDVTISASEIRLSGDAFTYGDQLYDGDLSLTNDTILESTAGGDIEIGNLSANGSILNVNTSGLTHFSGDVDGLNSLVIDNLGQTQISGNSFDVLESVVFGDQVTLKSDVIISAVEQIRFESNVVSESLMFSTLELVSAGDGSTGSGRVEILGSAGQAGGAELGGLEVVAGSMIALNDVRTFAAGGQSGDQRYETNSLITEGQFSTRGGDWTVTGDWDVRSSVIVQTFGGAIDISGATVSTSTTSTPVDVRFDPQSVAGGNVSLGEFDDHFGSFIRNLEIFSASDVTVNSLSIDGAFTQQNGMGRTEFVAGAVVSTNGLLSIGTDSILVGQSAVIESSGASIVTTDEMLMLDGSVLDAGSESVSIVVNRNEIGAESFEQFGSAMITTGSESSTAIEIDVQGEGFAKISDLRAGMTGGVVSVETGGEIVDVSTGDSQAAVSAFGAVFMVGESPNVVSAGVGTIVPFETNVSQLAFHVPKGVVNIENQGSLMLSALNSVSQSTATEGGRITSGGALTIDTNLEVGGDFELVAGDSSSMGDTLTINADIQHLTGNGFILFQAGDDIIQNDGQVTNRGGAVNEVRFVANVDGAADLQVGQMTQNGGTVDAERVSFSSGGPISFLQNLNDFGTVAAVTTRANSGIYLFDQGGMTFGTVNGISGLTTNDGDVSFASSGQVVIGSGAGEGIHAVGGIVRGYSTGGVVEAIDSVIIAEELKLQGEGPVQLQNDNDLSVIMINVDGPIVFNDVNGFTIGSLETVEGVSTVDDDIELRSGGLITIGQGNGEMVSAVGATVRIFADAGVVEASGSSIAASDLQLQGTGTFDLGELNSVERLAAEITDDLLFRNVGDLEIGTVGSLTGIRSSVGEIFIETSADLIMPSTSFVETGGDRVLLAGGDATQSPGASLGEVFMEDGSEVRALNARIDLAGSGEVQVGRIVSNGDVRLTSLFGEIRDAGDAGGVDIEASRLGLDAAIGIGNLNAIQTSVAELSARNSTSGNVQISNVGQDLLTIGTFGDPMFDAEWGLLTGITLGGISSREILVTNEGAMNVDAVVMNTSGGDITLKALSRADADLRVAAPIIAIGGSSADVFLETDGSLSIEDTGEMFDILGSSITGEAVGDVTFAADVIVKSGTGSITNPVPLLENVSTPQVLTSGIAKILGDFGRVNDNTFVFEILWDPDGPVEDVYTSGDPVYSAQRQEFVGPAPGIGPGEFLFDHQYLENPNEESPSSPIPIQITLYDDPNILFTSGGEELGKVSVTSLAPVPGEGLFGSIPFDLSIEVPQPEPPRTEITESRDSDVEVVAESQEELEFETVTDIDTVQNERIVVIQKIDSQGDVEVDRFGRPIQRSLYGKDAEAVLSNLPGLFEKLRDGHWKIFMKEGQDAQLQLVEDVELRDGRPASSNDAGTMDRPPTSEGDQKTEGDALDNSSTSLEPSDSGALRQALQPEANVRDQSLSEDQRSDREVREVSSSGLGGVGAAAAVLVATQSGATTHWSGLRKFVRRVVNTFRSV</sequence>
<reference evidence="2 3" key="1">
    <citation type="submission" date="2019-02" db="EMBL/GenBank/DDBJ databases">
        <title>Deep-cultivation of Planctomycetes and their phenomic and genomic characterization uncovers novel biology.</title>
        <authorList>
            <person name="Wiegand S."/>
            <person name="Jogler M."/>
            <person name="Boedeker C."/>
            <person name="Pinto D."/>
            <person name="Vollmers J."/>
            <person name="Rivas-Marin E."/>
            <person name="Kohn T."/>
            <person name="Peeters S.H."/>
            <person name="Heuer A."/>
            <person name="Rast P."/>
            <person name="Oberbeckmann S."/>
            <person name="Bunk B."/>
            <person name="Jeske O."/>
            <person name="Meyerdierks A."/>
            <person name="Storesund J.E."/>
            <person name="Kallscheuer N."/>
            <person name="Luecker S."/>
            <person name="Lage O.M."/>
            <person name="Pohl T."/>
            <person name="Merkel B.J."/>
            <person name="Hornburger P."/>
            <person name="Mueller R.-W."/>
            <person name="Bruemmer F."/>
            <person name="Labrenz M."/>
            <person name="Spormann A.M."/>
            <person name="Op Den Camp H."/>
            <person name="Overmann J."/>
            <person name="Amann R."/>
            <person name="Jetten M.S.M."/>
            <person name="Mascher T."/>
            <person name="Medema M.H."/>
            <person name="Devos D.P."/>
            <person name="Kaster A.-K."/>
            <person name="Ovreas L."/>
            <person name="Rohde M."/>
            <person name="Galperin M.Y."/>
            <person name="Jogler C."/>
        </authorList>
    </citation>
    <scope>NUCLEOTIDE SEQUENCE [LARGE SCALE GENOMIC DNA]</scope>
    <source>
        <strain evidence="2 3">KOR42</strain>
    </source>
</reference>
<evidence type="ECO:0000313" key="3">
    <source>
        <dbReference type="Proteomes" id="UP000317243"/>
    </source>
</evidence>
<protein>
    <submittedName>
        <fullName evidence="2">Uncharacterized protein</fullName>
    </submittedName>
</protein>
<evidence type="ECO:0000313" key="2">
    <source>
        <dbReference type="EMBL" id="TWT58598.1"/>
    </source>
</evidence>
<dbReference type="RefSeq" id="WP_146509099.1">
    <property type="nucleotide sequence ID" value="NZ_SIHI01000001.1"/>
</dbReference>